<dbReference type="AlphaFoldDB" id="A0A1G5WRU4"/>
<gene>
    <name evidence="2" type="ORF">SAMN02927914_01633</name>
</gene>
<name>A0A1G5WRU4_9HYPH</name>
<organism evidence="2 3">
    <name type="scientific">Mesorhizobium qingshengii</name>
    <dbReference type="NCBI Taxonomy" id="1165689"/>
    <lineage>
        <taxon>Bacteria</taxon>
        <taxon>Pseudomonadati</taxon>
        <taxon>Pseudomonadota</taxon>
        <taxon>Alphaproteobacteria</taxon>
        <taxon>Hyphomicrobiales</taxon>
        <taxon>Phyllobacteriaceae</taxon>
        <taxon>Mesorhizobium</taxon>
    </lineage>
</organism>
<dbReference type="SUPFAM" id="SSF55729">
    <property type="entry name" value="Acyl-CoA N-acyltransferases (Nat)"/>
    <property type="match status" value="1"/>
</dbReference>
<dbReference type="InterPro" id="IPR000182">
    <property type="entry name" value="GNAT_dom"/>
</dbReference>
<proteinExistence type="predicted"/>
<dbReference type="GO" id="GO:0016747">
    <property type="term" value="F:acyltransferase activity, transferring groups other than amino-acyl groups"/>
    <property type="evidence" value="ECO:0007669"/>
    <property type="project" value="InterPro"/>
</dbReference>
<dbReference type="Pfam" id="PF00583">
    <property type="entry name" value="Acetyltransf_1"/>
    <property type="match status" value="1"/>
</dbReference>
<dbReference type="Gene3D" id="3.40.630.30">
    <property type="match status" value="1"/>
</dbReference>
<keyword evidence="2" id="KW-0808">Transferase</keyword>
<dbReference type="STRING" id="1165689.SAMN02927914_01633"/>
<dbReference type="Proteomes" id="UP000198588">
    <property type="component" value="Unassembled WGS sequence"/>
</dbReference>
<sequence length="174" mass="19629">MRNPFEARHRRCVSAPPFVTLHSYPERMSERTMNTTLETTADPLPDELALLGERLTAFNDADVGASERMALAVFVRDEDGAVVAGISGYTAWGWLYVQWLWVDERLRGQHMAGKMLDAAEQEAMARGCQSAWIDTFNPNAARVYQRQGYQTFGTLADFPIGRSRIFLRKKLSPA</sequence>
<accession>A0A1G5WRU4</accession>
<evidence type="ECO:0000313" key="2">
    <source>
        <dbReference type="EMBL" id="SDA60908.1"/>
    </source>
</evidence>
<protein>
    <submittedName>
        <fullName evidence="2">Acetyltransferase (GNAT) family protein</fullName>
    </submittedName>
</protein>
<dbReference type="EMBL" id="FMXM01000004">
    <property type="protein sequence ID" value="SDA60908.1"/>
    <property type="molecule type" value="Genomic_DNA"/>
</dbReference>
<dbReference type="InterPro" id="IPR016181">
    <property type="entry name" value="Acyl_CoA_acyltransferase"/>
</dbReference>
<evidence type="ECO:0000313" key="3">
    <source>
        <dbReference type="Proteomes" id="UP000198588"/>
    </source>
</evidence>
<dbReference type="CDD" id="cd04301">
    <property type="entry name" value="NAT_SF"/>
    <property type="match status" value="1"/>
</dbReference>
<dbReference type="PROSITE" id="PS51186">
    <property type="entry name" value="GNAT"/>
    <property type="match status" value="1"/>
</dbReference>
<feature type="domain" description="N-acetyltransferase" evidence="1">
    <location>
        <begin position="19"/>
        <end position="172"/>
    </location>
</feature>
<reference evidence="2 3" key="1">
    <citation type="submission" date="2016-10" db="EMBL/GenBank/DDBJ databases">
        <authorList>
            <person name="de Groot N.N."/>
        </authorList>
    </citation>
    <scope>NUCLEOTIDE SEQUENCE [LARGE SCALE GENOMIC DNA]</scope>
    <source>
        <strain evidence="2 3">CGMCC 1.12097</strain>
    </source>
</reference>
<evidence type="ECO:0000259" key="1">
    <source>
        <dbReference type="PROSITE" id="PS51186"/>
    </source>
</evidence>